<evidence type="ECO:0000256" key="1">
    <source>
        <dbReference type="SAM" id="Phobius"/>
    </source>
</evidence>
<sequence length="107" mass="12974">MEFYRRSHGNALKGYEYLRAFKKLWIVVLVVVHPRKFMLQIERVTEKRWWRTRRMVVGLLLWAVAVPVSILMGSLLFPLSLIFWLIEDEVWEDTTMDVGMHYYIMRP</sequence>
<keyword evidence="3" id="KW-1185">Reference proteome</keyword>
<dbReference type="AlphaFoldDB" id="A0A6A6VDT9"/>
<name>A0A6A6VDT9_9PLEO</name>
<dbReference type="Proteomes" id="UP000799440">
    <property type="component" value="Unassembled WGS sequence"/>
</dbReference>
<gene>
    <name evidence="2" type="ORF">M011DRAFT_466779</name>
</gene>
<evidence type="ECO:0000313" key="3">
    <source>
        <dbReference type="Proteomes" id="UP000799440"/>
    </source>
</evidence>
<proteinExistence type="predicted"/>
<evidence type="ECO:0000313" key="2">
    <source>
        <dbReference type="EMBL" id="KAF2748373.1"/>
    </source>
</evidence>
<reference evidence="2" key="1">
    <citation type="journal article" date="2020" name="Stud. Mycol.">
        <title>101 Dothideomycetes genomes: a test case for predicting lifestyles and emergence of pathogens.</title>
        <authorList>
            <person name="Haridas S."/>
            <person name="Albert R."/>
            <person name="Binder M."/>
            <person name="Bloem J."/>
            <person name="Labutti K."/>
            <person name="Salamov A."/>
            <person name="Andreopoulos B."/>
            <person name="Baker S."/>
            <person name="Barry K."/>
            <person name="Bills G."/>
            <person name="Bluhm B."/>
            <person name="Cannon C."/>
            <person name="Castanera R."/>
            <person name="Culley D."/>
            <person name="Daum C."/>
            <person name="Ezra D."/>
            <person name="Gonzalez J."/>
            <person name="Henrissat B."/>
            <person name="Kuo A."/>
            <person name="Liang C."/>
            <person name="Lipzen A."/>
            <person name="Lutzoni F."/>
            <person name="Magnuson J."/>
            <person name="Mondo S."/>
            <person name="Nolan M."/>
            <person name="Ohm R."/>
            <person name="Pangilinan J."/>
            <person name="Park H.-J."/>
            <person name="Ramirez L."/>
            <person name="Alfaro M."/>
            <person name="Sun H."/>
            <person name="Tritt A."/>
            <person name="Yoshinaga Y."/>
            <person name="Zwiers L.-H."/>
            <person name="Turgeon B."/>
            <person name="Goodwin S."/>
            <person name="Spatafora J."/>
            <person name="Crous P."/>
            <person name="Grigoriev I."/>
        </authorList>
    </citation>
    <scope>NUCLEOTIDE SEQUENCE</scope>
    <source>
        <strain evidence="2">CBS 119925</strain>
    </source>
</reference>
<feature type="transmembrane region" description="Helical" evidence="1">
    <location>
        <begin position="59"/>
        <end position="86"/>
    </location>
</feature>
<dbReference type="EMBL" id="MU006569">
    <property type="protein sequence ID" value="KAF2748373.1"/>
    <property type="molecule type" value="Genomic_DNA"/>
</dbReference>
<organism evidence="2 3">
    <name type="scientific">Sporormia fimetaria CBS 119925</name>
    <dbReference type="NCBI Taxonomy" id="1340428"/>
    <lineage>
        <taxon>Eukaryota</taxon>
        <taxon>Fungi</taxon>
        <taxon>Dikarya</taxon>
        <taxon>Ascomycota</taxon>
        <taxon>Pezizomycotina</taxon>
        <taxon>Dothideomycetes</taxon>
        <taxon>Pleosporomycetidae</taxon>
        <taxon>Pleosporales</taxon>
        <taxon>Sporormiaceae</taxon>
        <taxon>Sporormia</taxon>
    </lineage>
</organism>
<accession>A0A6A6VDT9</accession>
<keyword evidence="1" id="KW-1133">Transmembrane helix</keyword>
<protein>
    <submittedName>
        <fullName evidence="2">Uncharacterized protein</fullName>
    </submittedName>
</protein>
<keyword evidence="1" id="KW-0812">Transmembrane</keyword>
<keyword evidence="1" id="KW-0472">Membrane</keyword>